<dbReference type="InterPro" id="IPR051515">
    <property type="entry name" value="IRG"/>
</dbReference>
<reference evidence="2" key="1">
    <citation type="submission" date="2017-01" db="EMBL/GenBank/DDBJ databases">
        <title>Comparative genomics of anhydrobiosis in the tardigrade Hypsibius dujardini.</title>
        <authorList>
            <person name="Yoshida Y."/>
            <person name="Koutsovoulos G."/>
            <person name="Laetsch D."/>
            <person name="Stevens L."/>
            <person name="Kumar S."/>
            <person name="Horikawa D."/>
            <person name="Ishino K."/>
            <person name="Komine S."/>
            <person name="Tomita M."/>
            <person name="Blaxter M."/>
            <person name="Arakawa K."/>
        </authorList>
    </citation>
    <scope>NUCLEOTIDE SEQUENCE [LARGE SCALE GENOMIC DNA]</scope>
    <source>
        <strain evidence="2">Z151</strain>
    </source>
</reference>
<proteinExistence type="predicted"/>
<dbReference type="Proteomes" id="UP000192578">
    <property type="component" value="Unassembled WGS sequence"/>
</dbReference>
<dbReference type="PANTHER" id="PTHR32341">
    <property type="entry name" value="INTERFERON-INDUCIBLE GTPASE"/>
    <property type="match status" value="1"/>
</dbReference>
<evidence type="ECO:0000313" key="2">
    <source>
        <dbReference type="Proteomes" id="UP000192578"/>
    </source>
</evidence>
<sequence length="159" mass="17349">MVRAKTEILRASIWKSSALSTCLATLPIPLFSASSDLTIVWKQSNEYFQQLGLDNDSLQKTALMNNADLNSLKLIVKSITDIGTVPLAYVKEMVKFAAWETVVEEAVHLVPVVGTAIAAAMSFGTTQYTLNKILTDMERVALEVMRTAVQQSAARAALD</sequence>
<dbReference type="PANTHER" id="PTHR32341:SF10">
    <property type="entry name" value="INTERFERON-INDUCIBLE GTPASE 5"/>
    <property type="match status" value="1"/>
</dbReference>
<dbReference type="AlphaFoldDB" id="A0A1W0XCJ9"/>
<keyword evidence="2" id="KW-1185">Reference proteome</keyword>
<name>A0A1W0XCJ9_HYPEX</name>
<comment type="caution">
    <text evidence="1">The sequence shown here is derived from an EMBL/GenBank/DDBJ whole genome shotgun (WGS) entry which is preliminary data.</text>
</comment>
<organism evidence="1 2">
    <name type="scientific">Hypsibius exemplaris</name>
    <name type="common">Freshwater tardigrade</name>
    <dbReference type="NCBI Taxonomy" id="2072580"/>
    <lineage>
        <taxon>Eukaryota</taxon>
        <taxon>Metazoa</taxon>
        <taxon>Ecdysozoa</taxon>
        <taxon>Tardigrada</taxon>
        <taxon>Eutardigrada</taxon>
        <taxon>Parachela</taxon>
        <taxon>Hypsibioidea</taxon>
        <taxon>Hypsibiidae</taxon>
        <taxon>Hypsibius</taxon>
    </lineage>
</organism>
<evidence type="ECO:0000313" key="1">
    <source>
        <dbReference type="EMBL" id="OQV25227.1"/>
    </source>
</evidence>
<accession>A0A1W0XCJ9</accession>
<dbReference type="EMBL" id="MTYJ01000003">
    <property type="protein sequence ID" value="OQV25227.1"/>
    <property type="molecule type" value="Genomic_DNA"/>
</dbReference>
<gene>
    <name evidence="1" type="ORF">BV898_00914</name>
</gene>
<protein>
    <submittedName>
        <fullName evidence="1">Uncharacterized protein</fullName>
    </submittedName>
</protein>
<dbReference type="OrthoDB" id="422720at2759"/>